<evidence type="ECO:0000313" key="8">
    <source>
        <dbReference type="EMBL" id="CDF40243.1"/>
    </source>
</evidence>
<dbReference type="Pfam" id="PF13676">
    <property type="entry name" value="TIR_2"/>
    <property type="match status" value="1"/>
</dbReference>
<accession>R7QR54</accession>
<evidence type="ECO:0000256" key="6">
    <source>
        <dbReference type="SAM" id="Phobius"/>
    </source>
</evidence>
<evidence type="ECO:0000256" key="4">
    <source>
        <dbReference type="ARBA" id="ARBA00047304"/>
    </source>
</evidence>
<dbReference type="SMART" id="SM00255">
    <property type="entry name" value="TIR"/>
    <property type="match status" value="1"/>
</dbReference>
<keyword evidence="6" id="KW-0812">Transmembrane</keyword>
<keyword evidence="3" id="KW-0520">NAD</keyword>
<dbReference type="GO" id="GO:0061809">
    <property type="term" value="F:NAD+ nucleosidase activity, cyclic ADP-ribose generating"/>
    <property type="evidence" value="ECO:0007669"/>
    <property type="project" value="UniProtKB-EC"/>
</dbReference>
<dbReference type="PhylomeDB" id="R7QR54"/>
<keyword evidence="2" id="KW-0378">Hydrolase</keyword>
<proteinExistence type="predicted"/>
<dbReference type="PROSITE" id="PS50104">
    <property type="entry name" value="TIR"/>
    <property type="match status" value="1"/>
</dbReference>
<dbReference type="Gramene" id="CDF40243">
    <property type="protein sequence ID" value="CDF40243"/>
    <property type="gene ID" value="CHC_T00008460001"/>
</dbReference>
<evidence type="ECO:0000256" key="1">
    <source>
        <dbReference type="ARBA" id="ARBA00011982"/>
    </source>
</evidence>
<dbReference type="AlphaFoldDB" id="R7QR54"/>
<dbReference type="RefSeq" id="XP_005710537.1">
    <property type="nucleotide sequence ID" value="XM_005710480.1"/>
</dbReference>
<evidence type="ECO:0000256" key="3">
    <source>
        <dbReference type="ARBA" id="ARBA00023027"/>
    </source>
</evidence>
<dbReference type="Gene3D" id="3.40.50.10140">
    <property type="entry name" value="Toll/interleukin-1 receptor homology (TIR) domain"/>
    <property type="match status" value="1"/>
</dbReference>
<evidence type="ECO:0000313" key="9">
    <source>
        <dbReference type="Proteomes" id="UP000012073"/>
    </source>
</evidence>
<dbReference type="EMBL" id="HG002147">
    <property type="protein sequence ID" value="CDF40243.1"/>
    <property type="molecule type" value="Genomic_DNA"/>
</dbReference>
<evidence type="ECO:0000256" key="5">
    <source>
        <dbReference type="SAM" id="MobiDB-lite"/>
    </source>
</evidence>
<dbReference type="PANTHER" id="PTHR32009">
    <property type="entry name" value="TMV RESISTANCE PROTEIN N-LIKE"/>
    <property type="match status" value="1"/>
</dbReference>
<protein>
    <recommendedName>
        <fullName evidence="1">ADP-ribosyl cyclase/cyclic ADP-ribose hydrolase</fullName>
        <ecNumber evidence="1">3.2.2.6</ecNumber>
    </recommendedName>
</protein>
<feature type="transmembrane region" description="Helical" evidence="6">
    <location>
        <begin position="323"/>
        <end position="344"/>
    </location>
</feature>
<name>R7QR54_CHOCR</name>
<sequence>MKHYLRTQCRSDLNGCGGEWTASFRLPADWAKNGTEKGLWNLDGECTDCEEAWRLSQLMPEMEKYYGPARPEALKPLTVIQRTSKEVGMKAVDVFISHAGPDKWTIASPLFDKLRGEGFSCFLDKKSMKAGDCASEEMIAAMESAKIGVFILSPEFAARRWPMKELRCFLRRYRDAQSSGATLPILIPVFYRLRISECRSFKPEQYVDENGRDLFEAEKFYTEERQNEATMAMVKDELREVTTLLGIENEAASNDVLDPLASGFRKMLVERIVYSVKEAREARQQQEAKGVGIPQTGREGDCSTVPKGSDGLRFPKWRIAGRLLAYSAVVFTMAYSAVVFTNLFCFSCNE</sequence>
<organism evidence="8 9">
    <name type="scientific">Chondrus crispus</name>
    <name type="common">Carrageen Irish moss</name>
    <name type="synonym">Polymorpha crispa</name>
    <dbReference type="NCBI Taxonomy" id="2769"/>
    <lineage>
        <taxon>Eukaryota</taxon>
        <taxon>Rhodophyta</taxon>
        <taxon>Florideophyceae</taxon>
        <taxon>Rhodymeniophycidae</taxon>
        <taxon>Gigartinales</taxon>
        <taxon>Gigartinaceae</taxon>
        <taxon>Chondrus</taxon>
    </lineage>
</organism>
<reference evidence="9" key="1">
    <citation type="journal article" date="2013" name="Proc. Natl. Acad. Sci. U.S.A.">
        <title>Genome structure and metabolic features in the red seaweed Chondrus crispus shed light on evolution of the Archaeplastida.</title>
        <authorList>
            <person name="Collen J."/>
            <person name="Porcel B."/>
            <person name="Carre W."/>
            <person name="Ball S.G."/>
            <person name="Chaparro C."/>
            <person name="Tonon T."/>
            <person name="Barbeyron T."/>
            <person name="Michel G."/>
            <person name="Noel B."/>
            <person name="Valentin K."/>
            <person name="Elias M."/>
            <person name="Artiguenave F."/>
            <person name="Arun A."/>
            <person name="Aury J.M."/>
            <person name="Barbosa-Neto J.F."/>
            <person name="Bothwell J.H."/>
            <person name="Bouget F.Y."/>
            <person name="Brillet L."/>
            <person name="Cabello-Hurtado F."/>
            <person name="Capella-Gutierrez S."/>
            <person name="Charrier B."/>
            <person name="Cladiere L."/>
            <person name="Cock J.M."/>
            <person name="Coelho S.M."/>
            <person name="Colleoni C."/>
            <person name="Czjzek M."/>
            <person name="Da Silva C."/>
            <person name="Delage L."/>
            <person name="Denoeud F."/>
            <person name="Deschamps P."/>
            <person name="Dittami S.M."/>
            <person name="Gabaldon T."/>
            <person name="Gachon C.M."/>
            <person name="Groisillier A."/>
            <person name="Herve C."/>
            <person name="Jabbari K."/>
            <person name="Katinka M."/>
            <person name="Kloareg B."/>
            <person name="Kowalczyk N."/>
            <person name="Labadie K."/>
            <person name="Leblanc C."/>
            <person name="Lopez P.J."/>
            <person name="McLachlan D.H."/>
            <person name="Meslet-Cladiere L."/>
            <person name="Moustafa A."/>
            <person name="Nehr Z."/>
            <person name="Nyvall Collen P."/>
            <person name="Panaud O."/>
            <person name="Partensky F."/>
            <person name="Poulain J."/>
            <person name="Rensing S.A."/>
            <person name="Rousvoal S."/>
            <person name="Samson G."/>
            <person name="Symeonidi A."/>
            <person name="Weissenbach J."/>
            <person name="Zambounis A."/>
            <person name="Wincker P."/>
            <person name="Boyen C."/>
        </authorList>
    </citation>
    <scope>NUCLEOTIDE SEQUENCE [LARGE SCALE GENOMIC DNA]</scope>
    <source>
        <strain evidence="9">cv. Stackhouse</strain>
    </source>
</reference>
<keyword evidence="6" id="KW-1133">Transmembrane helix</keyword>
<dbReference type="OrthoDB" id="1357022at2759"/>
<dbReference type="InterPro" id="IPR000157">
    <property type="entry name" value="TIR_dom"/>
</dbReference>
<feature type="domain" description="TIR" evidence="7">
    <location>
        <begin position="90"/>
        <end position="242"/>
    </location>
</feature>
<evidence type="ECO:0000256" key="2">
    <source>
        <dbReference type="ARBA" id="ARBA00022801"/>
    </source>
</evidence>
<evidence type="ECO:0000259" key="7">
    <source>
        <dbReference type="PROSITE" id="PS50104"/>
    </source>
</evidence>
<comment type="catalytic activity">
    <reaction evidence="4">
        <text>NAD(+) + H2O = ADP-D-ribose + nicotinamide + H(+)</text>
        <dbReference type="Rhea" id="RHEA:16301"/>
        <dbReference type="ChEBI" id="CHEBI:15377"/>
        <dbReference type="ChEBI" id="CHEBI:15378"/>
        <dbReference type="ChEBI" id="CHEBI:17154"/>
        <dbReference type="ChEBI" id="CHEBI:57540"/>
        <dbReference type="ChEBI" id="CHEBI:57967"/>
        <dbReference type="EC" id="3.2.2.6"/>
    </reaction>
    <physiologicalReaction direction="left-to-right" evidence="4">
        <dbReference type="Rhea" id="RHEA:16302"/>
    </physiologicalReaction>
</comment>
<keyword evidence="9" id="KW-1185">Reference proteome</keyword>
<feature type="region of interest" description="Disordered" evidence="5">
    <location>
        <begin position="285"/>
        <end position="304"/>
    </location>
</feature>
<dbReference type="InterPro" id="IPR035897">
    <property type="entry name" value="Toll_tir_struct_dom_sf"/>
</dbReference>
<dbReference type="Proteomes" id="UP000012073">
    <property type="component" value="Unassembled WGS sequence"/>
</dbReference>
<dbReference type="SUPFAM" id="SSF52200">
    <property type="entry name" value="Toll/Interleukin receptor TIR domain"/>
    <property type="match status" value="1"/>
</dbReference>
<keyword evidence="6" id="KW-0472">Membrane</keyword>
<dbReference type="PANTHER" id="PTHR32009:SF39">
    <property type="entry name" value="TIR DOMAIN-CONTAINING PROTEIN"/>
    <property type="match status" value="1"/>
</dbReference>
<dbReference type="GeneID" id="17318255"/>
<dbReference type="EC" id="3.2.2.6" evidence="1"/>
<dbReference type="GO" id="GO:0007165">
    <property type="term" value="P:signal transduction"/>
    <property type="evidence" value="ECO:0007669"/>
    <property type="project" value="InterPro"/>
</dbReference>
<gene>
    <name evidence="8" type="ORF">CHC_T00008460001</name>
</gene>
<dbReference type="KEGG" id="ccp:CHC_T00008460001"/>